<accession>A0A3P7WKZ7</accession>
<feature type="compositionally biased region" description="Polar residues" evidence="1">
    <location>
        <begin position="7"/>
        <end position="21"/>
    </location>
</feature>
<protein>
    <submittedName>
        <fullName evidence="2">Uncharacterized protein</fullName>
    </submittedName>
</protein>
<name>A0A3P7WKZ7_9TREM</name>
<evidence type="ECO:0000256" key="1">
    <source>
        <dbReference type="SAM" id="MobiDB-lite"/>
    </source>
</evidence>
<dbReference type="EMBL" id="UZAI01001413">
    <property type="protein sequence ID" value="VDO61690.1"/>
    <property type="molecule type" value="Genomic_DNA"/>
</dbReference>
<feature type="region of interest" description="Disordered" evidence="1">
    <location>
        <begin position="1"/>
        <end position="24"/>
    </location>
</feature>
<dbReference type="AlphaFoldDB" id="A0A3P7WKZ7"/>
<sequence>MRLRPAASSTQTQVRRQNSVDRTPLALVRTRARAQAQARAWARSLAPPRPQAQH</sequence>
<reference evidence="2 3" key="1">
    <citation type="submission" date="2018-11" db="EMBL/GenBank/DDBJ databases">
        <authorList>
            <consortium name="Pathogen Informatics"/>
        </authorList>
    </citation>
    <scope>NUCLEOTIDE SEQUENCE [LARGE SCALE GENOMIC DNA]</scope>
    <source>
        <strain evidence="2 3">Zambia</strain>
    </source>
</reference>
<organism evidence="2 3">
    <name type="scientific">Schistosoma margrebowiei</name>
    <dbReference type="NCBI Taxonomy" id="48269"/>
    <lineage>
        <taxon>Eukaryota</taxon>
        <taxon>Metazoa</taxon>
        <taxon>Spiralia</taxon>
        <taxon>Lophotrochozoa</taxon>
        <taxon>Platyhelminthes</taxon>
        <taxon>Trematoda</taxon>
        <taxon>Digenea</taxon>
        <taxon>Strigeidida</taxon>
        <taxon>Schistosomatoidea</taxon>
        <taxon>Schistosomatidae</taxon>
        <taxon>Schistosoma</taxon>
    </lineage>
</organism>
<gene>
    <name evidence="2" type="ORF">SMRZ_LOCUS4438</name>
</gene>
<dbReference type="Proteomes" id="UP000277204">
    <property type="component" value="Unassembled WGS sequence"/>
</dbReference>
<keyword evidence="3" id="KW-1185">Reference proteome</keyword>
<evidence type="ECO:0000313" key="3">
    <source>
        <dbReference type="Proteomes" id="UP000277204"/>
    </source>
</evidence>
<evidence type="ECO:0000313" key="2">
    <source>
        <dbReference type="EMBL" id="VDO61690.1"/>
    </source>
</evidence>
<proteinExistence type="predicted"/>